<dbReference type="EMBL" id="GBRH01230070">
    <property type="protein sequence ID" value="JAD67825.1"/>
    <property type="molecule type" value="Transcribed_RNA"/>
</dbReference>
<sequence>MEFKICTL</sequence>
<proteinExistence type="predicted"/>
<protein>
    <submittedName>
        <fullName evidence="1">Uncharacterized protein</fullName>
    </submittedName>
</protein>
<reference evidence="1" key="1">
    <citation type="submission" date="2014-09" db="EMBL/GenBank/DDBJ databases">
        <authorList>
            <person name="Magalhaes I.L.F."/>
            <person name="Oliveira U."/>
            <person name="Santos F.R."/>
            <person name="Vidigal T.H.D.A."/>
            <person name="Brescovit A.D."/>
            <person name="Santos A.J."/>
        </authorList>
    </citation>
    <scope>NUCLEOTIDE SEQUENCE</scope>
    <source>
        <tissue evidence="1">Shoot tissue taken approximately 20 cm above the soil surface</tissue>
    </source>
</reference>
<evidence type="ECO:0000313" key="1">
    <source>
        <dbReference type="EMBL" id="JAD67825.1"/>
    </source>
</evidence>
<accession>A0A0A9C359</accession>
<reference evidence="1" key="2">
    <citation type="journal article" date="2015" name="Data Brief">
        <title>Shoot transcriptome of the giant reed, Arundo donax.</title>
        <authorList>
            <person name="Barrero R.A."/>
            <person name="Guerrero F.D."/>
            <person name="Moolhuijzen P."/>
            <person name="Goolsby J.A."/>
            <person name="Tidwell J."/>
            <person name="Bellgard S.E."/>
            <person name="Bellgard M.I."/>
        </authorList>
    </citation>
    <scope>NUCLEOTIDE SEQUENCE</scope>
    <source>
        <tissue evidence="1">Shoot tissue taken approximately 20 cm above the soil surface</tissue>
    </source>
</reference>
<name>A0A0A9C359_ARUDO</name>
<organism evidence="1">
    <name type="scientific">Arundo donax</name>
    <name type="common">Giant reed</name>
    <name type="synonym">Donax arundinaceus</name>
    <dbReference type="NCBI Taxonomy" id="35708"/>
    <lineage>
        <taxon>Eukaryota</taxon>
        <taxon>Viridiplantae</taxon>
        <taxon>Streptophyta</taxon>
        <taxon>Embryophyta</taxon>
        <taxon>Tracheophyta</taxon>
        <taxon>Spermatophyta</taxon>
        <taxon>Magnoliopsida</taxon>
        <taxon>Liliopsida</taxon>
        <taxon>Poales</taxon>
        <taxon>Poaceae</taxon>
        <taxon>PACMAD clade</taxon>
        <taxon>Arundinoideae</taxon>
        <taxon>Arundineae</taxon>
        <taxon>Arundo</taxon>
    </lineage>
</organism>